<evidence type="ECO:0000259" key="4">
    <source>
        <dbReference type="PROSITE" id="PS51684"/>
    </source>
</evidence>
<feature type="compositionally biased region" description="Basic and acidic residues" evidence="3">
    <location>
        <begin position="1"/>
        <end position="16"/>
    </location>
</feature>
<keyword evidence="2" id="KW-0819">tRNA processing</keyword>
<accession>A0A8H7VZ01</accession>
<sequence length="428" mass="47986">MSPIKDHQQSKRDNRPSKPKPTNPIEEAVKTWLSSLPAELQETVYLKAAQLLSLTPKRWVVYPPMVLLPPGSFGEEWWAILGSGISSGSMAELWKLLLDGISKREGKGILTHLAVNSGIPLTKEANQSSDGKAVAKEKVPTHPVPISVSENILRTPSGLIMLYGDFGPALRPDQRPSEKDFQEALWVSTKQNGITQVWAPRYTMFSRGNVKEKARILDFHKPGDTPVTWNVSEKDLSAAVAVDLYAGIGYFVFSYTKMGLGQVVGWELNPWSVEGLRRGAIANGWSVRVVKEGEDVKGLDFNEKIVVFLEDNMRALNRIRFMETGVSSETHETGRVMHVNCGLLPTSELSWEMALRILPGDGWLHLHENVGVDDIQTRKVEIRQMLEKWLVEAKEDRRVKMEHVERVKTFAPGVWHCVFDVYLTGQVG</sequence>
<dbReference type="InterPro" id="IPR026274">
    <property type="entry name" value="tRNA_wybutosine_synth_prot_2"/>
</dbReference>
<dbReference type="Proteomes" id="UP000664132">
    <property type="component" value="Unassembled WGS sequence"/>
</dbReference>
<comment type="similarity">
    <text evidence="2">Belongs to the class I-like SAM-binding methyltransferase superfamily. TRM5/TYW2 family.</text>
</comment>
<dbReference type="EMBL" id="JAFJYH010000429">
    <property type="protein sequence ID" value="KAG4411896.1"/>
    <property type="molecule type" value="Genomic_DNA"/>
</dbReference>
<dbReference type="PROSITE" id="PS51684">
    <property type="entry name" value="SAM_MT_TRM5_TYW2"/>
    <property type="match status" value="1"/>
</dbReference>
<comment type="caution">
    <text evidence="5">The sequence shown here is derived from an EMBL/GenBank/DDBJ whole genome shotgun (WGS) entry which is preliminary data.</text>
</comment>
<name>A0A8H7VZ01_9HELO</name>
<dbReference type="SUPFAM" id="SSF53335">
    <property type="entry name" value="S-adenosyl-L-methionine-dependent methyltransferases"/>
    <property type="match status" value="1"/>
</dbReference>
<evidence type="ECO:0000313" key="5">
    <source>
        <dbReference type="EMBL" id="KAG4411896.1"/>
    </source>
</evidence>
<dbReference type="UniPathway" id="UPA00375"/>
<dbReference type="GO" id="GO:0008175">
    <property type="term" value="F:tRNA methyltransferase activity"/>
    <property type="evidence" value="ECO:0007669"/>
    <property type="project" value="TreeGrafter"/>
</dbReference>
<dbReference type="AlphaFoldDB" id="A0A8H7VZ01"/>
<comment type="catalytic activity">
    <reaction evidence="1">
        <text>4-demethylwyosine(37) in tRNA(Phe) + S-adenosyl-L-methionine = 4-demethyl-7-[(3S)-3-amino-3-carboxypropyl]wyosine(37) in tRNA(Phe) + S-methyl-5'-thioadenosine + H(+)</text>
        <dbReference type="Rhea" id="RHEA:36355"/>
        <dbReference type="Rhea" id="RHEA-COMP:10164"/>
        <dbReference type="Rhea" id="RHEA-COMP:10378"/>
        <dbReference type="ChEBI" id="CHEBI:15378"/>
        <dbReference type="ChEBI" id="CHEBI:17509"/>
        <dbReference type="ChEBI" id="CHEBI:59789"/>
        <dbReference type="ChEBI" id="CHEBI:64315"/>
        <dbReference type="ChEBI" id="CHEBI:73550"/>
        <dbReference type="EC" id="2.5.1.114"/>
    </reaction>
</comment>
<organism evidence="5 6">
    <name type="scientific">Cadophora malorum</name>
    <dbReference type="NCBI Taxonomy" id="108018"/>
    <lineage>
        <taxon>Eukaryota</taxon>
        <taxon>Fungi</taxon>
        <taxon>Dikarya</taxon>
        <taxon>Ascomycota</taxon>
        <taxon>Pezizomycotina</taxon>
        <taxon>Leotiomycetes</taxon>
        <taxon>Helotiales</taxon>
        <taxon>Ploettnerulaceae</taxon>
        <taxon>Cadophora</taxon>
    </lineage>
</organism>
<reference evidence="5" key="1">
    <citation type="submission" date="2021-02" db="EMBL/GenBank/DDBJ databases">
        <title>Genome sequence Cadophora malorum strain M34.</title>
        <authorList>
            <person name="Stefanovic E."/>
            <person name="Vu D."/>
            <person name="Scully C."/>
            <person name="Dijksterhuis J."/>
            <person name="Roader J."/>
            <person name="Houbraken J."/>
        </authorList>
    </citation>
    <scope>NUCLEOTIDE SEQUENCE</scope>
    <source>
        <strain evidence="5">M34</strain>
    </source>
</reference>
<dbReference type="OrthoDB" id="2387925at2759"/>
<dbReference type="GO" id="GO:0031591">
    <property type="term" value="P:wybutosine biosynthetic process"/>
    <property type="evidence" value="ECO:0007669"/>
    <property type="project" value="InterPro"/>
</dbReference>
<dbReference type="GO" id="GO:0102522">
    <property type="term" value="F:tRNA 4-demethylwyosine alpha-amino-alpha-carboxypropyltransferase activity"/>
    <property type="evidence" value="ECO:0007669"/>
    <property type="project" value="UniProtKB-EC"/>
</dbReference>
<comment type="pathway">
    <text evidence="2">tRNA modification; wybutosine-tRNA(Phe) biosynthesis.</text>
</comment>
<dbReference type="InterPro" id="IPR030382">
    <property type="entry name" value="MeTrfase_TRM5/TYW2"/>
</dbReference>
<comment type="function">
    <text evidence="2">S-adenosyl-L-methionine-dependent transferase that acts as a component of the wybutosine biosynthesis pathway. Wybutosine is a hyper modified guanosine with a tricyclic base found at the 3'-position adjacent to the anticodon of eukaryotic phenylalanine tRNA. Catalyzes the transfer of the alpha-amino-alpha-carboxypropyl (acp) group from S-adenosyl-L-methionine to the C-7 position of 4-demethylwyosine (imG-14) to produce wybutosine-86.</text>
</comment>
<feature type="region of interest" description="Disordered" evidence="3">
    <location>
        <begin position="1"/>
        <end position="24"/>
    </location>
</feature>
<dbReference type="Gene3D" id="3.40.50.150">
    <property type="entry name" value="Vaccinia Virus protein VP39"/>
    <property type="match status" value="1"/>
</dbReference>
<evidence type="ECO:0000256" key="1">
    <source>
        <dbReference type="ARBA" id="ARBA00049400"/>
    </source>
</evidence>
<gene>
    <name evidence="5" type="ORF">IFR04_014958</name>
</gene>
<evidence type="ECO:0000256" key="3">
    <source>
        <dbReference type="SAM" id="MobiDB-lite"/>
    </source>
</evidence>
<comment type="subcellular location">
    <subcellularLocation>
        <location evidence="2">Cytoplasm</location>
    </subcellularLocation>
</comment>
<protein>
    <recommendedName>
        <fullName evidence="2">tRNA wybutosine-synthesizing protein 2</fullName>
        <shortName evidence="2">tRNA-yW-synthesizing protein 2</shortName>
    </recommendedName>
    <alternativeName>
        <fullName evidence="2">tRNA(Phe) (4-demethylwyosine(37)-C(7)) aminocarboxypropyltransferase</fullName>
    </alternativeName>
</protein>
<dbReference type="GO" id="GO:0005737">
    <property type="term" value="C:cytoplasm"/>
    <property type="evidence" value="ECO:0007669"/>
    <property type="project" value="UniProtKB-SubCell"/>
</dbReference>
<evidence type="ECO:0000313" key="6">
    <source>
        <dbReference type="Proteomes" id="UP000664132"/>
    </source>
</evidence>
<proteinExistence type="inferred from homology"/>
<dbReference type="InterPro" id="IPR029063">
    <property type="entry name" value="SAM-dependent_MTases_sf"/>
</dbReference>
<dbReference type="PANTHER" id="PTHR23245">
    <property type="entry name" value="TRNA METHYLTRANSFERASE"/>
    <property type="match status" value="1"/>
</dbReference>
<dbReference type="GO" id="GO:0030488">
    <property type="term" value="P:tRNA methylation"/>
    <property type="evidence" value="ECO:0007669"/>
    <property type="project" value="TreeGrafter"/>
</dbReference>
<feature type="domain" description="SAM-dependent methyltransferase TRM5/TYW2-type" evidence="4">
    <location>
        <begin position="136"/>
        <end position="425"/>
    </location>
</feature>
<dbReference type="GO" id="GO:0008757">
    <property type="term" value="F:S-adenosylmethionine-dependent methyltransferase activity"/>
    <property type="evidence" value="ECO:0007669"/>
    <property type="project" value="InterPro"/>
</dbReference>
<keyword evidence="2" id="KW-0808">Transferase</keyword>
<keyword evidence="2" id="KW-0963">Cytoplasm</keyword>
<keyword evidence="2" id="KW-0949">S-adenosyl-L-methionine</keyword>
<dbReference type="PIRSF" id="PIRSF038972">
    <property type="entry name" value="Trm12"/>
    <property type="match status" value="1"/>
</dbReference>
<keyword evidence="6" id="KW-1185">Reference proteome</keyword>
<evidence type="ECO:0000256" key="2">
    <source>
        <dbReference type="PIRNR" id="PIRNR038972"/>
    </source>
</evidence>
<dbReference type="PANTHER" id="PTHR23245:SF25">
    <property type="entry name" value="TRNA WYBUTOSINE-SYNTHESIZING PROTEIN 2 HOMOLOG"/>
    <property type="match status" value="1"/>
</dbReference>